<dbReference type="Gene3D" id="3.30.460.20">
    <property type="entry name" value="CorA soluble domain-like"/>
    <property type="match status" value="1"/>
</dbReference>
<evidence type="ECO:0000256" key="6">
    <source>
        <dbReference type="ARBA" id="ARBA00022989"/>
    </source>
</evidence>
<evidence type="ECO:0000256" key="2">
    <source>
        <dbReference type="ARBA" id="ARBA00009765"/>
    </source>
</evidence>
<evidence type="ECO:0000256" key="8">
    <source>
        <dbReference type="SAM" id="Phobius"/>
    </source>
</evidence>
<keyword evidence="4" id="KW-1003">Cell membrane</keyword>
<name>A0ABN3PHQ9_9MICO</name>
<dbReference type="SUPFAM" id="SSF143865">
    <property type="entry name" value="CorA soluble domain-like"/>
    <property type="match status" value="1"/>
</dbReference>
<evidence type="ECO:0000256" key="5">
    <source>
        <dbReference type="ARBA" id="ARBA00022692"/>
    </source>
</evidence>
<evidence type="ECO:0000256" key="7">
    <source>
        <dbReference type="ARBA" id="ARBA00023136"/>
    </source>
</evidence>
<dbReference type="RefSeq" id="WP_243233635.1">
    <property type="nucleotide sequence ID" value="NZ_BAAARI010000012.1"/>
</dbReference>
<dbReference type="InterPro" id="IPR045861">
    <property type="entry name" value="CorA_cytoplasmic_dom"/>
</dbReference>
<gene>
    <name evidence="9" type="primary">corA</name>
    <name evidence="9" type="ORF">GCM10009862_18890</name>
</gene>
<keyword evidence="5 8" id="KW-0812">Transmembrane</keyword>
<keyword evidence="10" id="KW-1185">Reference proteome</keyword>
<evidence type="ECO:0000256" key="4">
    <source>
        <dbReference type="ARBA" id="ARBA00022475"/>
    </source>
</evidence>
<keyword evidence="6 8" id="KW-1133">Transmembrane helix</keyword>
<evidence type="ECO:0000313" key="9">
    <source>
        <dbReference type="EMBL" id="GAA2579882.1"/>
    </source>
</evidence>
<keyword evidence="7 8" id="KW-0472">Membrane</keyword>
<evidence type="ECO:0000313" key="10">
    <source>
        <dbReference type="Proteomes" id="UP001500274"/>
    </source>
</evidence>
<keyword evidence="3" id="KW-0813">Transport</keyword>
<dbReference type="InterPro" id="IPR002523">
    <property type="entry name" value="MgTranspt_CorA/ZnTranspt_ZntB"/>
</dbReference>
<dbReference type="Proteomes" id="UP001500274">
    <property type="component" value="Unassembled WGS sequence"/>
</dbReference>
<dbReference type="PANTHER" id="PTHR46494">
    <property type="entry name" value="CORA FAMILY METAL ION TRANSPORTER (EUROFUNG)"/>
    <property type="match status" value="1"/>
</dbReference>
<feature type="transmembrane region" description="Helical" evidence="8">
    <location>
        <begin position="307"/>
        <end position="327"/>
    </location>
</feature>
<protein>
    <submittedName>
        <fullName evidence="9">Magnesium/cobalt transporter CorA</fullName>
    </submittedName>
</protein>
<dbReference type="PANTHER" id="PTHR46494:SF1">
    <property type="entry name" value="CORA FAMILY METAL ION TRANSPORTER (EUROFUNG)"/>
    <property type="match status" value="1"/>
</dbReference>
<dbReference type="EMBL" id="BAAARI010000012">
    <property type="protein sequence ID" value="GAA2579882.1"/>
    <property type="molecule type" value="Genomic_DNA"/>
</dbReference>
<reference evidence="9 10" key="1">
    <citation type="journal article" date="2019" name="Int. J. Syst. Evol. Microbiol.">
        <title>The Global Catalogue of Microorganisms (GCM) 10K type strain sequencing project: providing services to taxonomists for standard genome sequencing and annotation.</title>
        <authorList>
            <consortium name="The Broad Institute Genomics Platform"/>
            <consortium name="The Broad Institute Genome Sequencing Center for Infectious Disease"/>
            <person name="Wu L."/>
            <person name="Ma J."/>
        </authorList>
    </citation>
    <scope>NUCLEOTIDE SEQUENCE [LARGE SCALE GENOMIC DNA]</scope>
    <source>
        <strain evidence="9 10">JCM 16365</strain>
    </source>
</reference>
<accession>A0ABN3PHQ9</accession>
<sequence length="333" mass="37792">MTLIDNAIYVQGHRVETPRSLDETYELLDAHDGFAWIGMYRPGPAELASVAGEFGLHPLAVEDALQGHQRSKVERYGDTLFVVLRPAHYDDELEHVDFGELHLFVGPRFVVTIRHAESPNLAAVRQRLEHQPELLELGPEAVLYAILDRVVDEYEPVVAGIENDIDEIEDQLFGDSDDDALSRRIYELFGEVISFGRAVQPMAGMLEWLRRGYEKYDVDLEVQRNLRDVLDHVIRIADRIDGFRALLDKALTVHSALVARRQTEANLAQNDEIKKISSWAAIIFAPGLIAGIYGMNFENMPELHWEYGYPLAVGGMGVFAVALWVIFRKKKWL</sequence>
<comment type="similarity">
    <text evidence="2">Belongs to the CorA metal ion transporter (MIT) (TC 1.A.35) family.</text>
</comment>
<comment type="subcellular location">
    <subcellularLocation>
        <location evidence="1">Cell membrane</location>
        <topology evidence="1">Multi-pass membrane protein</topology>
    </subcellularLocation>
</comment>
<dbReference type="SUPFAM" id="SSF144083">
    <property type="entry name" value="Magnesium transport protein CorA, transmembrane region"/>
    <property type="match status" value="1"/>
</dbReference>
<feature type="transmembrane region" description="Helical" evidence="8">
    <location>
        <begin position="276"/>
        <end position="295"/>
    </location>
</feature>
<comment type="caution">
    <text evidence="9">The sequence shown here is derived from an EMBL/GenBank/DDBJ whole genome shotgun (WGS) entry which is preliminary data.</text>
</comment>
<organism evidence="9 10">
    <name type="scientific">Microbacterium binotii</name>
    <dbReference type="NCBI Taxonomy" id="462710"/>
    <lineage>
        <taxon>Bacteria</taxon>
        <taxon>Bacillati</taxon>
        <taxon>Actinomycetota</taxon>
        <taxon>Actinomycetes</taxon>
        <taxon>Micrococcales</taxon>
        <taxon>Microbacteriaceae</taxon>
        <taxon>Microbacterium</taxon>
    </lineage>
</organism>
<dbReference type="Gene3D" id="1.20.58.340">
    <property type="entry name" value="Magnesium transport protein CorA, transmembrane region"/>
    <property type="match status" value="2"/>
</dbReference>
<proteinExistence type="inferred from homology"/>
<evidence type="ECO:0000256" key="1">
    <source>
        <dbReference type="ARBA" id="ARBA00004651"/>
    </source>
</evidence>
<evidence type="ECO:0000256" key="3">
    <source>
        <dbReference type="ARBA" id="ARBA00022448"/>
    </source>
</evidence>
<dbReference type="InterPro" id="IPR045863">
    <property type="entry name" value="CorA_TM1_TM2"/>
</dbReference>
<dbReference type="Pfam" id="PF01544">
    <property type="entry name" value="CorA"/>
    <property type="match status" value="1"/>
</dbReference>
<dbReference type="CDD" id="cd12830">
    <property type="entry name" value="MtCorA-like"/>
    <property type="match status" value="1"/>
</dbReference>